<evidence type="ECO:0000259" key="5">
    <source>
        <dbReference type="Pfam" id="PF04003"/>
    </source>
</evidence>
<evidence type="ECO:0000313" key="6">
    <source>
        <dbReference type="EMBL" id="OVF10246.1"/>
    </source>
</evidence>
<evidence type="ECO:0000313" key="7">
    <source>
        <dbReference type="Proteomes" id="UP000195602"/>
    </source>
</evidence>
<accession>A0AA91T3I3</accession>
<evidence type="ECO:0000256" key="4">
    <source>
        <dbReference type="SAM" id="MobiDB-lite"/>
    </source>
</evidence>
<feature type="domain" description="Small-subunit processome Utp12" evidence="5">
    <location>
        <begin position="397"/>
        <end position="505"/>
    </location>
</feature>
<organism evidence="6 7">
    <name type="scientific">Clavispora lusitaniae</name>
    <name type="common">Candida lusitaniae</name>
    <dbReference type="NCBI Taxonomy" id="36911"/>
    <lineage>
        <taxon>Eukaryota</taxon>
        <taxon>Fungi</taxon>
        <taxon>Dikarya</taxon>
        <taxon>Ascomycota</taxon>
        <taxon>Saccharomycotina</taxon>
        <taxon>Pichiomycetes</taxon>
        <taxon>Metschnikowiaceae</taxon>
        <taxon>Clavispora</taxon>
    </lineage>
</organism>
<keyword evidence="2" id="KW-0539">Nucleus</keyword>
<comment type="subcellular location">
    <subcellularLocation>
        <location evidence="1">Nucleus</location>
    </subcellularLocation>
</comment>
<dbReference type="Pfam" id="PF04003">
    <property type="entry name" value="Utp12"/>
    <property type="match status" value="1"/>
</dbReference>
<dbReference type="KEGG" id="clus:A9F13_02g00374"/>
<dbReference type="PANTHER" id="PTHR44267">
    <property type="entry name" value="WD REPEAT-CONTAINING PROTEIN 43"/>
    <property type="match status" value="1"/>
</dbReference>
<dbReference type="GO" id="GO:0005730">
    <property type="term" value="C:nucleolus"/>
    <property type="evidence" value="ECO:0007669"/>
    <property type="project" value="TreeGrafter"/>
</dbReference>
<comment type="caution">
    <text evidence="6">The sequence shown here is derived from an EMBL/GenBank/DDBJ whole genome shotgun (WGS) entry which is preliminary data.</text>
</comment>
<name>A0AA91T3I3_CLALS</name>
<dbReference type="EMBL" id="LYUB02000002">
    <property type="protein sequence ID" value="OVF10246.1"/>
    <property type="molecule type" value="Genomic_DNA"/>
</dbReference>
<dbReference type="PANTHER" id="PTHR44267:SF1">
    <property type="entry name" value="WD REPEAT-CONTAINING PROTEIN 43"/>
    <property type="match status" value="1"/>
</dbReference>
<proteinExistence type="inferred from homology"/>
<comment type="similarity">
    <text evidence="3">Belongs to the UTP5 family.</text>
</comment>
<dbReference type="InterPro" id="IPR052414">
    <property type="entry name" value="U3_snoRNA-assoc_WDR"/>
</dbReference>
<dbReference type="GO" id="GO:0000462">
    <property type="term" value="P:maturation of SSU-rRNA from tricistronic rRNA transcript (SSU-rRNA, 5.8S rRNA, LSU-rRNA)"/>
    <property type="evidence" value="ECO:0007669"/>
    <property type="project" value="TreeGrafter"/>
</dbReference>
<evidence type="ECO:0000256" key="1">
    <source>
        <dbReference type="ARBA" id="ARBA00004123"/>
    </source>
</evidence>
<protein>
    <submittedName>
        <fullName evidence="6">U3 small nucleolar RNA-associated protein</fullName>
    </submittedName>
</protein>
<dbReference type="AlphaFoldDB" id="A0AA91T3I3"/>
<evidence type="ECO:0000256" key="3">
    <source>
        <dbReference type="ARBA" id="ARBA00038335"/>
    </source>
</evidence>
<sequence>MSGAYSQVDASGSYLANVISKNGRNEVQTYPISRREGALVDESMIKRHELEPEQIVSCVAWFNDVAALATPKKSKKRTADDSAPRNVDGNGALATHSLLAVALETGETLVFSPLTDAPVASIATGKLVSLTRARGENRFWGLSEDASLLQIHTSEGVEKTVKFAKTDADVALVNQISYRPKKSSSSAELMLLASTNLYMVDGSKSRKNVLAEFEAKKDAGSVAFIFPLDSFVAVARDLSSTLSIYDLSEPSASPRILHCKGSNITRLASLSSDLLMAFTEHGAEVFSLADSQRTEPSAFIKTDHDETQFENVISTSANGVVGVWYDGNQPQFAKVSETTSLEGECTVPISHPSENATQENDNSEVPFAVEETEIANVGSEELFSQLSRLLTSEKVPKKEVLRLCSSNDNEDSIKDTIRLFSQSEKCCDLVENLFEIVSKKVASDPSRKSSLSIWLKWVLLAHGGYISKQEKLETSLASLQTSLDDGMKLMPKLLALQGRLQLLKSQAELRNKISTQTQEEESEPEDEYETFNETFNNTTNIEESVVYANGENDDDFDSIEQKDENGPVPEEA</sequence>
<feature type="region of interest" description="Disordered" evidence="4">
    <location>
        <begin position="547"/>
        <end position="572"/>
    </location>
</feature>
<dbReference type="InterPro" id="IPR007148">
    <property type="entry name" value="SSU_processome_Utp12"/>
</dbReference>
<evidence type="ECO:0000256" key="2">
    <source>
        <dbReference type="ARBA" id="ARBA00023242"/>
    </source>
</evidence>
<reference evidence="6 7" key="1">
    <citation type="submission" date="2017-04" db="EMBL/GenBank/DDBJ databases">
        <title>Draft genome of the yeast Clavispora lusitaniae type strain CBS 6936.</title>
        <authorList>
            <person name="Durrens P."/>
            <person name="Klopp C."/>
            <person name="Biteau N."/>
            <person name="Fitton-Ouhabi V."/>
            <person name="Dementhon K."/>
            <person name="Accoceberry I."/>
            <person name="Sherman D.J."/>
            <person name="Noel T."/>
        </authorList>
    </citation>
    <scope>NUCLEOTIDE SEQUENCE [LARGE SCALE GENOMIC DNA]</scope>
    <source>
        <strain evidence="6 7">CBS 6936</strain>
    </source>
</reference>
<dbReference type="Proteomes" id="UP000195602">
    <property type="component" value="Unassembled WGS sequence"/>
</dbReference>
<gene>
    <name evidence="6" type="ORF">A9F13_02g00374</name>
</gene>